<dbReference type="PANTHER" id="PTHR42870">
    <property type="entry name" value="ACETYL-COA C-ACETYLTRANSFERASE"/>
    <property type="match status" value="1"/>
</dbReference>
<dbReference type="Pfam" id="PF22691">
    <property type="entry name" value="Thiolase_C_1"/>
    <property type="match status" value="1"/>
</dbReference>
<dbReference type="RefSeq" id="WP_071082700.1">
    <property type="nucleotide sequence ID" value="NZ_MBLM01000034.1"/>
</dbReference>
<keyword evidence="5" id="KW-0446">Lipid-binding</keyword>
<evidence type="ECO:0000256" key="6">
    <source>
        <dbReference type="ARBA" id="ARBA00032316"/>
    </source>
</evidence>
<feature type="domain" description="Thiolase C-terminal" evidence="8">
    <location>
        <begin position="260"/>
        <end position="388"/>
    </location>
</feature>
<evidence type="ECO:0000256" key="4">
    <source>
        <dbReference type="ARBA" id="ARBA00023055"/>
    </source>
</evidence>
<dbReference type="OrthoDB" id="9785768at2"/>
<evidence type="ECO:0000259" key="8">
    <source>
        <dbReference type="Pfam" id="PF22691"/>
    </source>
</evidence>
<dbReference type="GO" id="GO:0006869">
    <property type="term" value="P:lipid transport"/>
    <property type="evidence" value="ECO:0007669"/>
    <property type="project" value="UniProtKB-KW"/>
</dbReference>
<dbReference type="SUPFAM" id="SSF53901">
    <property type="entry name" value="Thiolase-like"/>
    <property type="match status" value="2"/>
</dbReference>
<name>A0A1S1RDU0_9ACTN</name>
<dbReference type="Proteomes" id="UP000179627">
    <property type="component" value="Unassembled WGS sequence"/>
</dbReference>
<dbReference type="InterPro" id="IPR055140">
    <property type="entry name" value="Thiolase_C_2"/>
</dbReference>
<comment type="caution">
    <text evidence="9">The sequence shown here is derived from an EMBL/GenBank/DDBJ whole genome shotgun (WGS) entry which is preliminary data.</text>
</comment>
<evidence type="ECO:0000313" key="9">
    <source>
        <dbReference type="EMBL" id="OHV43412.1"/>
    </source>
</evidence>
<protein>
    <recommendedName>
        <fullName evidence="1">propanoyl-CoA C-acyltransferase</fullName>
        <ecNumber evidence="1">2.3.1.176</ecNumber>
    </recommendedName>
    <alternativeName>
        <fullName evidence="6">Propanoyl-CoA C-acyltransferase</fullName>
    </alternativeName>
</protein>
<dbReference type="EC" id="2.3.1.176" evidence="1"/>
<reference evidence="10" key="1">
    <citation type="submission" date="2016-07" db="EMBL/GenBank/DDBJ databases">
        <title>Sequence Frankia sp. strain CcI1.17.</title>
        <authorList>
            <person name="Ghodhbane-Gtari F."/>
            <person name="Swanson E."/>
            <person name="Gueddou A."/>
            <person name="Morris K."/>
            <person name="Hezbri K."/>
            <person name="Ktari A."/>
            <person name="Nouioui I."/>
            <person name="Abebe-Akele F."/>
            <person name="Simpson S."/>
            <person name="Thomas K."/>
            <person name="Gtari M."/>
            <person name="Tisa L.S."/>
            <person name="Hurst S."/>
        </authorList>
    </citation>
    <scope>NUCLEOTIDE SEQUENCE [LARGE SCALE GENOMIC DNA]</scope>
    <source>
        <strain evidence="10">Cc1.17</strain>
    </source>
</reference>
<evidence type="ECO:0000256" key="2">
    <source>
        <dbReference type="ARBA" id="ARBA00022448"/>
    </source>
</evidence>
<proteinExistence type="predicted"/>
<dbReference type="GO" id="GO:0016747">
    <property type="term" value="F:acyltransferase activity, transferring groups other than amino-acyl groups"/>
    <property type="evidence" value="ECO:0007669"/>
    <property type="project" value="InterPro"/>
</dbReference>
<dbReference type="Pfam" id="PF00108">
    <property type="entry name" value="Thiolase_N"/>
    <property type="match status" value="1"/>
</dbReference>
<dbReference type="InterPro" id="IPR020616">
    <property type="entry name" value="Thiolase_N"/>
</dbReference>
<evidence type="ECO:0000313" key="10">
    <source>
        <dbReference type="Proteomes" id="UP000179627"/>
    </source>
</evidence>
<evidence type="ECO:0000256" key="1">
    <source>
        <dbReference type="ARBA" id="ARBA00012352"/>
    </source>
</evidence>
<dbReference type="InterPro" id="IPR002155">
    <property type="entry name" value="Thiolase"/>
</dbReference>
<feature type="domain" description="Thiolase N-terminal" evidence="7">
    <location>
        <begin position="4"/>
        <end position="204"/>
    </location>
</feature>
<dbReference type="CDD" id="cd00829">
    <property type="entry name" value="SCP-x_thiolase"/>
    <property type="match status" value="1"/>
</dbReference>
<sequence length="398" mass="41180">MTDVYILGVGMTPFRKHWDRTVRSLAADATEQALKDAGVSADQVPYVYFANCVGGLVTGQEAIRGQVALRHTGLLGSTLINVENACASGSSAAHLAWMTVASGQAETAIAVGAEKLTHPDKAVSFRAYASGVDLDEIGGEDYAVDRLAVAVGTGNRSRFMDLYAENARAFMDATGATQEDLARVVVKSRQFAAHNPRAQFRDQLTIEEVLASREIVWPLTLPMCSPIGDGAAALIMGSKEAALAAGGPLVRVRASVLTSGTEVAPLAGERSVAKAYSLAGVDASDLDVVELHDAAAPAELEYYEALQLAPVGEAAKLLASGETSLGGSTYVNSSGGLLAKGHPVGASGCAQLVELTEQLKGRSGARQHPRARLGLAHNAGGSIGADSAALSITILEKV</sequence>
<dbReference type="PANTHER" id="PTHR42870:SF1">
    <property type="entry name" value="NON-SPECIFIC LIPID-TRANSFER PROTEIN-LIKE 2"/>
    <property type="match status" value="1"/>
</dbReference>
<keyword evidence="2" id="KW-0813">Transport</keyword>
<gene>
    <name evidence="9" type="ORF">CC117_32730</name>
</gene>
<dbReference type="InterPro" id="IPR020613">
    <property type="entry name" value="Thiolase_CS"/>
</dbReference>
<evidence type="ECO:0000259" key="7">
    <source>
        <dbReference type="Pfam" id="PF00108"/>
    </source>
</evidence>
<dbReference type="Gene3D" id="3.40.47.10">
    <property type="match status" value="1"/>
</dbReference>
<keyword evidence="4" id="KW-0445">Lipid transport</keyword>
<keyword evidence="3" id="KW-0808">Transferase</keyword>
<dbReference type="InterPro" id="IPR016039">
    <property type="entry name" value="Thiolase-like"/>
</dbReference>
<dbReference type="PIRSF" id="PIRSF000429">
    <property type="entry name" value="Ac-CoA_Ac_transf"/>
    <property type="match status" value="1"/>
</dbReference>
<dbReference type="PROSITE" id="PS00737">
    <property type="entry name" value="THIOLASE_2"/>
    <property type="match status" value="1"/>
</dbReference>
<evidence type="ECO:0000256" key="3">
    <source>
        <dbReference type="ARBA" id="ARBA00022679"/>
    </source>
</evidence>
<accession>A0A1S1RDU0</accession>
<dbReference type="AlphaFoldDB" id="A0A1S1RDU0"/>
<keyword evidence="10" id="KW-1185">Reference proteome</keyword>
<dbReference type="EMBL" id="MBLM01000034">
    <property type="protein sequence ID" value="OHV43412.1"/>
    <property type="molecule type" value="Genomic_DNA"/>
</dbReference>
<dbReference type="GO" id="GO:0008289">
    <property type="term" value="F:lipid binding"/>
    <property type="evidence" value="ECO:0007669"/>
    <property type="project" value="UniProtKB-KW"/>
</dbReference>
<evidence type="ECO:0000256" key="5">
    <source>
        <dbReference type="ARBA" id="ARBA00023121"/>
    </source>
</evidence>
<organism evidence="9 10">
    <name type="scientific">Parafrankia colletiae</name>
    <dbReference type="NCBI Taxonomy" id="573497"/>
    <lineage>
        <taxon>Bacteria</taxon>
        <taxon>Bacillati</taxon>
        <taxon>Actinomycetota</taxon>
        <taxon>Actinomycetes</taxon>
        <taxon>Frankiales</taxon>
        <taxon>Frankiaceae</taxon>
        <taxon>Parafrankia</taxon>
    </lineage>
</organism>